<proteinExistence type="predicted"/>
<sequence length="84" mass="9756">MCVSKGYWIIECQEITDKTSMQKYAHAWTEIANEFNAQVIDGTKSFNFVEGTQKARVFILEFPSNQIAQDCYYSEKYKKAKKLA</sequence>
<dbReference type="Pfam" id="PF07045">
    <property type="entry name" value="DUF1330"/>
    <property type="match status" value="1"/>
</dbReference>
<reference evidence="3 4" key="2">
    <citation type="submission" date="2018-08" db="EMBL/GenBank/DDBJ databases">
        <title>The draft genome of Acinetobacter sichuanensis strain WCHAc060041.</title>
        <authorList>
            <person name="Qin J."/>
            <person name="Feng Y."/>
            <person name="Zong Z."/>
        </authorList>
    </citation>
    <scope>NUCLEOTIDE SEQUENCE [LARGE SCALE GENOMIC DNA]</scope>
    <source>
        <strain evidence="3 4">WCHAc060041</strain>
    </source>
</reference>
<dbReference type="InterPro" id="IPR011008">
    <property type="entry name" value="Dimeric_a/b-barrel"/>
</dbReference>
<reference evidence="5" key="3">
    <citation type="journal article" date="2019" name="Int. J. Syst. Evol. Microbiol.">
        <title>The Global Catalogue of Microorganisms (GCM) 10K type strain sequencing project: providing services to taxonomists for standard genome sequencing and annotation.</title>
        <authorList>
            <consortium name="The Broad Institute Genomics Platform"/>
            <consortium name="The Broad Institute Genome Sequencing Center for Infectious Disease"/>
            <person name="Wu L."/>
            <person name="Ma J."/>
        </authorList>
    </citation>
    <scope>NUCLEOTIDE SEQUENCE [LARGE SCALE GENOMIC DNA]</scope>
    <source>
        <strain evidence="5">KCTC 62575</strain>
    </source>
</reference>
<protein>
    <submittedName>
        <fullName evidence="3">DUF1330 domain-containing protein</fullName>
    </submittedName>
</protein>
<evidence type="ECO:0000313" key="3">
    <source>
        <dbReference type="EMBL" id="RFC83022.1"/>
    </source>
</evidence>
<evidence type="ECO:0000313" key="5">
    <source>
        <dbReference type="Proteomes" id="UP001595455"/>
    </source>
</evidence>
<dbReference type="RefSeq" id="WP_107008868.1">
    <property type="nucleotide sequence ID" value="NZ_JBHRSF010000067.1"/>
</dbReference>
<dbReference type="SUPFAM" id="SSF54909">
    <property type="entry name" value="Dimeric alpha+beta barrel"/>
    <property type="match status" value="1"/>
</dbReference>
<name>A0A371YNK0_9GAMM</name>
<gene>
    <name evidence="2" type="ORF">ACFODO_14295</name>
    <name evidence="3" type="ORF">C9E89_013525</name>
</gene>
<keyword evidence="5" id="KW-1185">Reference proteome</keyword>
<evidence type="ECO:0000259" key="1">
    <source>
        <dbReference type="Pfam" id="PF07045"/>
    </source>
</evidence>
<dbReference type="OrthoDB" id="516779at2"/>
<comment type="caution">
    <text evidence="3">The sequence shown here is derived from an EMBL/GenBank/DDBJ whole genome shotgun (WGS) entry which is preliminary data.</text>
</comment>
<organism evidence="3 4">
    <name type="scientific">Acinetobacter sichuanensis</name>
    <dbReference type="NCBI Taxonomy" id="2136183"/>
    <lineage>
        <taxon>Bacteria</taxon>
        <taxon>Pseudomonadati</taxon>
        <taxon>Pseudomonadota</taxon>
        <taxon>Gammaproteobacteria</taxon>
        <taxon>Moraxellales</taxon>
        <taxon>Moraxellaceae</taxon>
        <taxon>Acinetobacter</taxon>
    </lineage>
</organism>
<dbReference type="AlphaFoldDB" id="A0A371YNK0"/>
<dbReference type="EMBL" id="JBHRSF010000067">
    <property type="protein sequence ID" value="MFC2996412.1"/>
    <property type="molecule type" value="Genomic_DNA"/>
</dbReference>
<dbReference type="Gene3D" id="3.30.70.100">
    <property type="match status" value="1"/>
</dbReference>
<dbReference type="Proteomes" id="UP001595455">
    <property type="component" value="Unassembled WGS sequence"/>
</dbReference>
<dbReference type="Proteomes" id="UP000240957">
    <property type="component" value="Unassembled WGS sequence"/>
</dbReference>
<evidence type="ECO:0000313" key="2">
    <source>
        <dbReference type="EMBL" id="MFC2996412.1"/>
    </source>
</evidence>
<reference evidence="2" key="4">
    <citation type="submission" date="2024-09" db="EMBL/GenBank/DDBJ databases">
        <authorList>
            <person name="Sun Q."/>
            <person name="Mori K."/>
        </authorList>
    </citation>
    <scope>NUCLEOTIDE SEQUENCE</scope>
    <source>
        <strain evidence="2">KCTC 62575</strain>
    </source>
</reference>
<evidence type="ECO:0000313" key="4">
    <source>
        <dbReference type="Proteomes" id="UP000240957"/>
    </source>
</evidence>
<dbReference type="EMBL" id="PYIX02000023">
    <property type="protein sequence ID" value="RFC83022.1"/>
    <property type="molecule type" value="Genomic_DNA"/>
</dbReference>
<reference evidence="2" key="1">
    <citation type="journal article" date="2014" name="Int. J. Syst. Evol. Microbiol.">
        <title>Complete genome of a new Firmicutes species belonging to the dominant human colonic microbiota ('Ruminococcus bicirculans') reveals two chromosomes and a selective capacity to utilize plant glucans.</title>
        <authorList>
            <consortium name="NISC Comparative Sequencing Program"/>
            <person name="Wegmann U."/>
            <person name="Louis P."/>
            <person name="Goesmann A."/>
            <person name="Henrissat B."/>
            <person name="Duncan S.H."/>
            <person name="Flint H.J."/>
        </authorList>
    </citation>
    <scope>NUCLEOTIDE SEQUENCE</scope>
    <source>
        <strain evidence="2">KCTC 62575</strain>
    </source>
</reference>
<accession>A0A371YNK0</accession>
<dbReference type="InterPro" id="IPR010753">
    <property type="entry name" value="DUF1330"/>
</dbReference>
<feature type="domain" description="DUF1330" evidence="1">
    <location>
        <begin position="5"/>
        <end position="83"/>
    </location>
</feature>